<accession>A0A0N9NGS4</accession>
<reference evidence="2" key="1">
    <citation type="submission" date="2015-06" db="EMBL/GenBank/DDBJ databases">
        <title>Complete genome sequence and metabolic analysis of phthalate degradation pathway in Gordonia sp. QH-11.</title>
        <authorList>
            <person name="Jin D."/>
            <person name="Kong X."/>
            <person name="Bai Z."/>
        </authorList>
    </citation>
    <scope>NUCLEOTIDE SEQUENCE [LARGE SCALE GENOMIC DNA]</scope>
    <source>
        <strain evidence="2">QH-11</strain>
    </source>
</reference>
<evidence type="ECO:0000313" key="1">
    <source>
        <dbReference type="EMBL" id="ALG84594.1"/>
    </source>
</evidence>
<reference evidence="1 2" key="2">
    <citation type="journal article" date="2017" name="Int. J. Syst. Evol. Microbiol.">
        <title>Gordonia phthalatica sp. nov., a di-n-butyl phthalate-degrading bacterium isolated from activated sludge.</title>
        <authorList>
            <person name="Jin D."/>
            <person name="Kong X."/>
            <person name="Jia M."/>
            <person name="Yu X."/>
            <person name="Wang X."/>
            <person name="Zhuang X."/>
            <person name="Deng Y."/>
            <person name="Bai Z."/>
        </authorList>
    </citation>
    <scope>NUCLEOTIDE SEQUENCE [LARGE SCALE GENOMIC DNA]</scope>
    <source>
        <strain evidence="1 2">QH-11</strain>
    </source>
</reference>
<gene>
    <name evidence="1" type="ORF">ACH46_08940</name>
</gene>
<dbReference type="STRING" id="1136941.ACH46_08940"/>
<keyword evidence="2" id="KW-1185">Reference proteome</keyword>
<sequence length="412" mass="46492">MVAPSSRLSVAQARRIALAAQGFTDRMPAGAPTRAHFTRVIGRTRLLQMDSVNILARAHYLPTFSRIGPYDDALLDRAAWRPTGRAPRLLAEYWAHEAALIPVDDWPLFGWRMAEYRDGRYRHTREVLKRNRSQAADVLAVIAERGPVIPREIEEALGITRQPGEKGSWWIRGEVKHLCEAMFAAGTLSAVRSEHFHRHYDLAERVIGADRVGVTIGRRDAHRELVARAASAHGIAIVADVADYYRLKTAEVRDVLPDLLDEGVVSAVQVDGWNEPAYLHRDARLPRRIDRSTLLSPFDPLVFFRPRTERLFDFHYRIEIYVPEHKRVHGYYVLPYLMGDEIVARVDLKADRSASVLRVVASHVEPGRDHGAVAESLARDLRRLAQWRGLDDVEIVARGELAPTLRTACAGA</sequence>
<dbReference type="OrthoDB" id="9787207at2"/>
<protein>
    <recommendedName>
        <fullName evidence="3">Cytoplasmic protein</fullName>
    </recommendedName>
</protein>
<dbReference type="PANTHER" id="PTHR30528:SF0">
    <property type="entry name" value="CYTOPLASMIC PROTEIN"/>
    <property type="match status" value="1"/>
</dbReference>
<dbReference type="EMBL" id="CP011853">
    <property type="protein sequence ID" value="ALG84594.1"/>
    <property type="molecule type" value="Genomic_DNA"/>
</dbReference>
<dbReference type="AlphaFoldDB" id="A0A0N9NGS4"/>
<proteinExistence type="predicted"/>
<evidence type="ECO:0000313" key="2">
    <source>
        <dbReference type="Proteomes" id="UP000063789"/>
    </source>
</evidence>
<evidence type="ECO:0008006" key="3">
    <source>
        <dbReference type="Google" id="ProtNLM"/>
    </source>
</evidence>
<name>A0A0N9NGS4_9ACTN</name>
<dbReference type="PANTHER" id="PTHR30528">
    <property type="entry name" value="CYTOPLASMIC PROTEIN"/>
    <property type="match status" value="1"/>
</dbReference>
<dbReference type="Proteomes" id="UP000063789">
    <property type="component" value="Chromosome"/>
</dbReference>
<dbReference type="PATRIC" id="fig|1136941.3.peg.1821"/>
<dbReference type="RefSeq" id="WP_062392588.1">
    <property type="nucleotide sequence ID" value="NZ_CP011853.1"/>
</dbReference>
<organism evidence="1 2">
    <name type="scientific">Gordonia phthalatica</name>
    <dbReference type="NCBI Taxonomy" id="1136941"/>
    <lineage>
        <taxon>Bacteria</taxon>
        <taxon>Bacillati</taxon>
        <taxon>Actinomycetota</taxon>
        <taxon>Actinomycetes</taxon>
        <taxon>Mycobacteriales</taxon>
        <taxon>Gordoniaceae</taxon>
        <taxon>Gordonia</taxon>
    </lineage>
</organism>
<dbReference type="KEGG" id="goq:ACH46_08940"/>
<dbReference type="InterPro" id="IPR009351">
    <property type="entry name" value="AlkZ-like"/>
</dbReference>
<dbReference type="Pfam" id="PF06224">
    <property type="entry name" value="AlkZ-like"/>
    <property type="match status" value="1"/>
</dbReference>